<reference evidence="1 2" key="1">
    <citation type="submission" date="2018-11" db="EMBL/GenBank/DDBJ databases">
        <title>Phylogenetic determinants of toxin gene distribution in genomes of Brevibacillus laterosporus.</title>
        <authorList>
            <person name="Glare T.R."/>
            <person name="Durrant A."/>
            <person name="Berry C."/>
            <person name="Palma L."/>
            <person name="Ormskirk M."/>
            <person name="Cox M.O."/>
        </authorList>
    </citation>
    <scope>NUCLEOTIDE SEQUENCE [LARGE SCALE GENOMIC DNA]</scope>
    <source>
        <strain evidence="1 2">1821L</strain>
    </source>
</reference>
<accession>A0A502ID84</accession>
<dbReference type="OrthoDB" id="2476421at2"/>
<protein>
    <submittedName>
        <fullName evidence="1">Uncharacterized protein</fullName>
    </submittedName>
</protein>
<dbReference type="Proteomes" id="UP000319432">
    <property type="component" value="Chromosome"/>
</dbReference>
<sequence length="140" mass="15997">MLSTLQQNQHVHVQQEMAHLRQEIYEIKNMLGRLRPVEQERKRLSFSLFPKRKKPEPIIVEEAPKAKLGINLEQVLPLLPQIGSMMPEISKMVPQLSTSKMKDTMKLLSNPAVANMVQQLLGNLQTNSLPVPVKNVSKKR</sequence>
<dbReference type="EMBL" id="CP033464">
    <property type="protein sequence ID" value="QDX92355.1"/>
    <property type="molecule type" value="Genomic_DNA"/>
</dbReference>
<keyword evidence="2" id="KW-1185">Reference proteome</keyword>
<organism evidence="1 2">
    <name type="scientific">Brevibacillus laterosporus</name>
    <name type="common">Bacillus laterosporus</name>
    <dbReference type="NCBI Taxonomy" id="1465"/>
    <lineage>
        <taxon>Bacteria</taxon>
        <taxon>Bacillati</taxon>
        <taxon>Bacillota</taxon>
        <taxon>Bacilli</taxon>
        <taxon>Bacillales</taxon>
        <taxon>Paenibacillaceae</taxon>
        <taxon>Brevibacillus</taxon>
    </lineage>
</organism>
<evidence type="ECO:0000313" key="1">
    <source>
        <dbReference type="EMBL" id="QDX92355.1"/>
    </source>
</evidence>
<evidence type="ECO:0000313" key="2">
    <source>
        <dbReference type="Proteomes" id="UP000319432"/>
    </source>
</evidence>
<proteinExistence type="predicted"/>
<dbReference type="AlphaFoldDB" id="A0A502ID84"/>
<gene>
    <name evidence="1" type="ORF">EEL30_08355</name>
</gene>
<name>A0A502ID84_BRELA</name>